<name>A0ABY0H5E4_9PEZI</name>
<evidence type="ECO:0000313" key="1">
    <source>
        <dbReference type="EMBL" id="RYO85022.1"/>
    </source>
</evidence>
<comment type="caution">
    <text evidence="1">The sequence shown here is derived from an EMBL/GenBank/DDBJ whole genome shotgun (WGS) entry which is preliminary data.</text>
</comment>
<dbReference type="EMBL" id="QJNS01000146">
    <property type="protein sequence ID" value="RYO85022.1"/>
    <property type="molecule type" value="Genomic_DNA"/>
</dbReference>
<dbReference type="Proteomes" id="UP000294003">
    <property type="component" value="Unassembled WGS sequence"/>
</dbReference>
<keyword evidence="2" id="KW-1185">Reference proteome</keyword>
<proteinExistence type="predicted"/>
<sequence length="282" mass="31203">MDKKLQIQNMGHIYGNAEAVIVMPGGVAAAQDAEYAAPWITRAWTLQEATLCANTHVLILHPELAPGYDYEAAMSGSVYNITNIEGDLALSELQSLLRSWRVTIKKIDKETRETISSKEFAARCFGDDKRIISALQGVLAGHTPAMKRSAAWRSIWLRTSTKPQDMVFSVMHVLGVQIDVDYDRTREDLILELARKSASLPSWLDIGEGVPFDPRYGLVPALPPFNPNHTPAYIVGDASVPVGEFITKEQYISDYDIKILTPATASHDGDIVCAKILEIHLR</sequence>
<protein>
    <submittedName>
        <fullName evidence="1">Uncharacterized protein</fullName>
    </submittedName>
</protein>
<dbReference type="PANTHER" id="PTHR24148">
    <property type="entry name" value="ANKYRIN REPEAT DOMAIN-CONTAINING PROTEIN 39 HOMOLOG-RELATED"/>
    <property type="match status" value="1"/>
</dbReference>
<organism evidence="1 2">
    <name type="scientific">Monosporascus cannonballus</name>
    <dbReference type="NCBI Taxonomy" id="155416"/>
    <lineage>
        <taxon>Eukaryota</taxon>
        <taxon>Fungi</taxon>
        <taxon>Dikarya</taxon>
        <taxon>Ascomycota</taxon>
        <taxon>Pezizomycotina</taxon>
        <taxon>Sordariomycetes</taxon>
        <taxon>Xylariomycetidae</taxon>
        <taxon>Xylariales</taxon>
        <taxon>Xylariales incertae sedis</taxon>
        <taxon>Monosporascus</taxon>
    </lineage>
</organism>
<gene>
    <name evidence="1" type="ORF">DL762_005363</name>
</gene>
<dbReference type="PANTHER" id="PTHR24148:SF64">
    <property type="entry name" value="HETEROKARYON INCOMPATIBILITY DOMAIN-CONTAINING PROTEIN"/>
    <property type="match status" value="1"/>
</dbReference>
<dbReference type="InterPro" id="IPR052895">
    <property type="entry name" value="HetReg/Transcr_Mod"/>
</dbReference>
<reference evidence="1 2" key="1">
    <citation type="submission" date="2018-06" db="EMBL/GenBank/DDBJ databases">
        <title>Complete Genomes of Monosporascus.</title>
        <authorList>
            <person name="Robinson A.J."/>
            <person name="Natvig D.O."/>
        </authorList>
    </citation>
    <scope>NUCLEOTIDE SEQUENCE [LARGE SCALE GENOMIC DNA]</scope>
    <source>
        <strain evidence="1 2">CBS 609.92</strain>
    </source>
</reference>
<evidence type="ECO:0000313" key="2">
    <source>
        <dbReference type="Proteomes" id="UP000294003"/>
    </source>
</evidence>
<accession>A0ABY0H5E4</accession>